<evidence type="ECO:0000259" key="4">
    <source>
        <dbReference type="Pfam" id="PF00557"/>
    </source>
</evidence>
<dbReference type="GO" id="GO:0016787">
    <property type="term" value="F:hydrolase activity"/>
    <property type="evidence" value="ECO:0007669"/>
    <property type="project" value="UniProtKB-KW"/>
</dbReference>
<dbReference type="Proteomes" id="UP000000263">
    <property type="component" value="Chromosome"/>
</dbReference>
<keyword evidence="2" id="KW-0378">Hydrolase</keyword>
<dbReference type="eggNOG" id="COG0006">
    <property type="taxonomic scope" value="Bacteria"/>
</dbReference>
<dbReference type="KEGG" id="rca:Rcas_0547"/>
<dbReference type="SUPFAM" id="SSF55920">
    <property type="entry name" value="Creatinase/aminopeptidase"/>
    <property type="match status" value="1"/>
</dbReference>
<dbReference type="InterPro" id="IPR000994">
    <property type="entry name" value="Pept_M24"/>
</dbReference>
<sequence>MRADGTRSRSRFSVLSSSLSSPLTQEDILKHDLDRLMAERNLDAIVVEGPDGLESANPDYNYFVGGRHIPGLIIKKRGEPTMLLHSPWEQNEAEQTGLALVSLNRWNLREILQEFPDRLEARVEHRRRIFTDLGVRGRVGIYGTVKAGPFFALMARLAQQIDGLEIVAELDRDVISMARLTKDADEVERMRAVGRKTCAVLQVAVDFICTGWIDGGSVRGVDGAPLTIGDVRRVMLREIAAQGLETPAGMIISQGRDAGLPHARGDDAMPLRPGQAIVIDIFPREAGGGYFHDMTRTFAIGYAPPELQQAYNDVLGAFEMVTAAFEAGAPTRKYQDMVCDYFEARGHDTIRRTYPIEEGYIHSLGHGLGLEVHEDLSFSSLVDRGDTIEPGAVFTVEPGLYYPSRGFGVRIEDTYYCAPDGHFESLTPFPKELVIRPYERD</sequence>
<dbReference type="PANTHER" id="PTHR46112">
    <property type="entry name" value="AMINOPEPTIDASE"/>
    <property type="match status" value="1"/>
</dbReference>
<dbReference type="EMBL" id="CP000804">
    <property type="protein sequence ID" value="ABU56677.1"/>
    <property type="molecule type" value="Genomic_DNA"/>
</dbReference>
<dbReference type="STRING" id="383372.Rcas_0547"/>
<evidence type="ECO:0000313" key="5">
    <source>
        <dbReference type="EMBL" id="ABU56677.1"/>
    </source>
</evidence>
<dbReference type="Pfam" id="PF00557">
    <property type="entry name" value="Peptidase_M24"/>
    <property type="match status" value="1"/>
</dbReference>
<dbReference type="PANTHER" id="PTHR46112:SF2">
    <property type="entry name" value="XAA-PRO AMINOPEPTIDASE P-RELATED"/>
    <property type="match status" value="1"/>
</dbReference>
<proteinExistence type="inferred from homology"/>
<protein>
    <submittedName>
        <fullName evidence="5">Peptidase M24</fullName>
    </submittedName>
</protein>
<dbReference type="AlphaFoldDB" id="A7NGT0"/>
<gene>
    <name evidence="5" type="ordered locus">Rcas_0547</name>
</gene>
<reference evidence="5 6" key="1">
    <citation type="submission" date="2007-08" db="EMBL/GenBank/DDBJ databases">
        <title>Complete sequence of Roseiflexus castenholzii DSM 13941.</title>
        <authorList>
            <consortium name="US DOE Joint Genome Institute"/>
            <person name="Copeland A."/>
            <person name="Lucas S."/>
            <person name="Lapidus A."/>
            <person name="Barry K."/>
            <person name="Glavina del Rio T."/>
            <person name="Dalin E."/>
            <person name="Tice H."/>
            <person name="Pitluck S."/>
            <person name="Thompson L.S."/>
            <person name="Brettin T."/>
            <person name="Bruce D."/>
            <person name="Detter J.C."/>
            <person name="Han C."/>
            <person name="Tapia R."/>
            <person name="Schmutz J."/>
            <person name="Larimer F."/>
            <person name="Land M."/>
            <person name="Hauser L."/>
            <person name="Kyrpides N."/>
            <person name="Mikhailova N."/>
            <person name="Bryant D.A."/>
            <person name="Hanada S."/>
            <person name="Tsukatani Y."/>
            <person name="Richardson P."/>
        </authorList>
    </citation>
    <scope>NUCLEOTIDE SEQUENCE [LARGE SCALE GENOMIC DNA]</scope>
    <source>
        <strain evidence="6">DSM 13941 / HLO8</strain>
    </source>
</reference>
<dbReference type="HOGENOM" id="CLU_017266_4_3_0"/>
<organism evidence="5 6">
    <name type="scientific">Roseiflexus castenholzii (strain DSM 13941 / HLO8)</name>
    <dbReference type="NCBI Taxonomy" id="383372"/>
    <lineage>
        <taxon>Bacteria</taxon>
        <taxon>Bacillati</taxon>
        <taxon>Chloroflexota</taxon>
        <taxon>Chloroflexia</taxon>
        <taxon>Chloroflexales</taxon>
        <taxon>Roseiflexineae</taxon>
        <taxon>Roseiflexaceae</taxon>
        <taxon>Roseiflexus</taxon>
    </lineage>
</organism>
<accession>A7NGT0</accession>
<dbReference type="PROSITE" id="PS00491">
    <property type="entry name" value="PROLINE_PEPTIDASE"/>
    <property type="match status" value="1"/>
</dbReference>
<comment type="similarity">
    <text evidence="3">Belongs to the peptidase M24B family.</text>
</comment>
<feature type="domain" description="Peptidase M24" evidence="4">
    <location>
        <begin position="188"/>
        <end position="417"/>
    </location>
</feature>
<evidence type="ECO:0000256" key="3">
    <source>
        <dbReference type="RuleBase" id="RU000590"/>
    </source>
</evidence>
<dbReference type="InterPro" id="IPR001131">
    <property type="entry name" value="Peptidase_M24B_aminopep-P_CS"/>
</dbReference>
<keyword evidence="1 3" id="KW-0479">Metal-binding</keyword>
<dbReference type="Gene3D" id="3.90.230.10">
    <property type="entry name" value="Creatinase/methionine aminopeptidase superfamily"/>
    <property type="match status" value="1"/>
</dbReference>
<dbReference type="GO" id="GO:0046872">
    <property type="term" value="F:metal ion binding"/>
    <property type="evidence" value="ECO:0007669"/>
    <property type="project" value="UniProtKB-KW"/>
</dbReference>
<evidence type="ECO:0000313" key="6">
    <source>
        <dbReference type="Proteomes" id="UP000000263"/>
    </source>
</evidence>
<keyword evidence="6" id="KW-1185">Reference proteome</keyword>
<dbReference type="InterPro" id="IPR050659">
    <property type="entry name" value="Peptidase_M24B"/>
</dbReference>
<evidence type="ECO:0000256" key="2">
    <source>
        <dbReference type="ARBA" id="ARBA00022801"/>
    </source>
</evidence>
<evidence type="ECO:0000256" key="1">
    <source>
        <dbReference type="ARBA" id="ARBA00022723"/>
    </source>
</evidence>
<dbReference type="InterPro" id="IPR036005">
    <property type="entry name" value="Creatinase/aminopeptidase-like"/>
</dbReference>
<name>A7NGT0_ROSCS</name>